<organism evidence="1 2">
    <name type="scientific">Vitis vinifera</name>
    <name type="common">Grape</name>
    <dbReference type="NCBI Taxonomy" id="29760"/>
    <lineage>
        <taxon>Eukaryota</taxon>
        <taxon>Viridiplantae</taxon>
        <taxon>Streptophyta</taxon>
        <taxon>Embryophyta</taxon>
        <taxon>Tracheophyta</taxon>
        <taxon>Spermatophyta</taxon>
        <taxon>Magnoliopsida</taxon>
        <taxon>eudicotyledons</taxon>
        <taxon>Gunneridae</taxon>
        <taxon>Pentapetalae</taxon>
        <taxon>rosids</taxon>
        <taxon>Vitales</taxon>
        <taxon>Vitaceae</taxon>
        <taxon>Viteae</taxon>
        <taxon>Vitis</taxon>
    </lineage>
</organism>
<proteinExistence type="predicted"/>
<dbReference type="Proteomes" id="UP000288805">
    <property type="component" value="Unassembled WGS sequence"/>
</dbReference>
<gene>
    <name evidence="1" type="ORF">CK203_002190</name>
</gene>
<evidence type="ECO:0000313" key="1">
    <source>
        <dbReference type="EMBL" id="RVX21105.1"/>
    </source>
</evidence>
<sequence length="38" mass="4080">MIRITELQIGMIILSLASKGFSGTLSPSITKLKFLASL</sequence>
<comment type="caution">
    <text evidence="1">The sequence shown here is derived from an EMBL/GenBank/DDBJ whole genome shotgun (WGS) entry which is preliminary data.</text>
</comment>
<accession>A0A438KIS0</accession>
<protein>
    <submittedName>
        <fullName evidence="1">Uncharacterized protein</fullName>
    </submittedName>
</protein>
<reference evidence="1 2" key="1">
    <citation type="journal article" date="2018" name="PLoS Genet.">
        <title>Population sequencing reveals clonal diversity and ancestral inbreeding in the grapevine cultivar Chardonnay.</title>
        <authorList>
            <person name="Roach M.J."/>
            <person name="Johnson D.L."/>
            <person name="Bohlmann J."/>
            <person name="van Vuuren H.J."/>
            <person name="Jones S.J."/>
            <person name="Pretorius I.S."/>
            <person name="Schmidt S.A."/>
            <person name="Borneman A.R."/>
        </authorList>
    </citation>
    <scope>NUCLEOTIDE SEQUENCE [LARGE SCALE GENOMIC DNA]</scope>
    <source>
        <strain evidence="2">cv. Chardonnay</strain>
        <tissue evidence="1">Leaf</tissue>
    </source>
</reference>
<name>A0A438KIS0_VITVI</name>
<evidence type="ECO:0000313" key="2">
    <source>
        <dbReference type="Proteomes" id="UP000288805"/>
    </source>
</evidence>
<dbReference type="AlphaFoldDB" id="A0A438KIS0"/>
<dbReference type="EMBL" id="QGNW01000005">
    <property type="protein sequence ID" value="RVX21105.1"/>
    <property type="molecule type" value="Genomic_DNA"/>
</dbReference>